<dbReference type="SUPFAM" id="SSF53335">
    <property type="entry name" value="S-adenosyl-L-methionine-dependent methyltransferases"/>
    <property type="match status" value="1"/>
</dbReference>
<reference evidence="2 3" key="1">
    <citation type="submission" date="2016-12" db="EMBL/GenBank/DDBJ databases">
        <title>Complete genome sequence of Microbacterium aurum KACC 15219.</title>
        <authorList>
            <person name="Jung Y."/>
            <person name="Shin J.-H."/>
            <person name="Lee Y.-J."/>
            <person name="Yi H."/>
            <person name="Bahn Y.-S."/>
            <person name="Kim J.F."/>
            <person name="Lee D.-W."/>
        </authorList>
    </citation>
    <scope>NUCLEOTIDE SEQUENCE [LARGE SCALE GENOMIC DNA]</scope>
    <source>
        <strain evidence="2 3">KACC 15219</strain>
    </source>
</reference>
<dbReference type="EMBL" id="CP018762">
    <property type="protein sequence ID" value="APZ34398.1"/>
    <property type="molecule type" value="Genomic_DNA"/>
</dbReference>
<evidence type="ECO:0000313" key="2">
    <source>
        <dbReference type="EMBL" id="APZ34398.1"/>
    </source>
</evidence>
<dbReference type="AlphaFoldDB" id="A0A1P8U8E3"/>
<organism evidence="2 3">
    <name type="scientific">Microbacterium aurum</name>
    <dbReference type="NCBI Taxonomy" id="36805"/>
    <lineage>
        <taxon>Bacteria</taxon>
        <taxon>Bacillati</taxon>
        <taxon>Actinomycetota</taxon>
        <taxon>Actinomycetes</taxon>
        <taxon>Micrococcales</taxon>
        <taxon>Microbacteriaceae</taxon>
        <taxon>Microbacterium</taxon>
    </lineage>
</organism>
<dbReference type="PANTHER" id="PTHR42912">
    <property type="entry name" value="METHYLTRANSFERASE"/>
    <property type="match status" value="1"/>
</dbReference>
<sequence length="219" mass="23563">MGALILHNAGVHAAVVAVFDEMAPDYDENRMHRALAAEVARFIGPLATHAEWDVLDVATGTGLALRALASANPETSLRMRGVDVSPAMLEVARTQLPTARFTRGGAESLPVRDDSVDLVMCVTGLHVFADAREAIAEWARVLRPNGRATVATFAEGGPQPSPEAGFVVNHDPFRTGPAIDATARPLGFTVTRSESWRQMLLVELAHLDARPRERRGLDA</sequence>
<feature type="domain" description="Methyltransferase type 11" evidence="1">
    <location>
        <begin position="55"/>
        <end position="148"/>
    </location>
</feature>
<dbReference type="KEGG" id="maur:BOH66_09205"/>
<accession>A0A1P8U8E3</accession>
<protein>
    <recommendedName>
        <fullName evidence="1">Methyltransferase type 11 domain-containing protein</fullName>
    </recommendedName>
</protein>
<dbReference type="GO" id="GO:0008757">
    <property type="term" value="F:S-adenosylmethionine-dependent methyltransferase activity"/>
    <property type="evidence" value="ECO:0007669"/>
    <property type="project" value="InterPro"/>
</dbReference>
<dbReference type="Gene3D" id="3.40.50.150">
    <property type="entry name" value="Vaccinia Virus protein VP39"/>
    <property type="match status" value="1"/>
</dbReference>
<gene>
    <name evidence="2" type="ORF">BOH66_09205</name>
</gene>
<keyword evidence="3" id="KW-1185">Reference proteome</keyword>
<evidence type="ECO:0000313" key="3">
    <source>
        <dbReference type="Proteomes" id="UP000187185"/>
    </source>
</evidence>
<dbReference type="Pfam" id="PF08241">
    <property type="entry name" value="Methyltransf_11"/>
    <property type="match status" value="1"/>
</dbReference>
<evidence type="ECO:0000259" key="1">
    <source>
        <dbReference type="Pfam" id="PF08241"/>
    </source>
</evidence>
<dbReference type="InterPro" id="IPR050508">
    <property type="entry name" value="Methyltransf_Superfamily"/>
</dbReference>
<dbReference type="Proteomes" id="UP000187185">
    <property type="component" value="Chromosome"/>
</dbReference>
<name>A0A1P8U8E3_9MICO</name>
<dbReference type="CDD" id="cd02440">
    <property type="entry name" value="AdoMet_MTases"/>
    <property type="match status" value="1"/>
</dbReference>
<proteinExistence type="predicted"/>
<dbReference type="InterPro" id="IPR029063">
    <property type="entry name" value="SAM-dependent_MTases_sf"/>
</dbReference>
<dbReference type="InterPro" id="IPR013216">
    <property type="entry name" value="Methyltransf_11"/>
</dbReference>
<dbReference type="STRING" id="36805.BOH66_09205"/>